<gene>
    <name evidence="6" type="ORF">HMPREF1318_1181</name>
</gene>
<dbReference type="EMBL" id="AKFT01000115">
    <property type="protein sequence ID" value="EJF43997.1"/>
    <property type="molecule type" value="Genomic_DNA"/>
</dbReference>
<accession>J0NH02</accession>
<dbReference type="RefSeq" id="WP_008731639.1">
    <property type="nucleotide sequence ID" value="NZ_AKFT01000115.1"/>
</dbReference>
<dbReference type="eggNOG" id="COG4409">
    <property type="taxonomic scope" value="Bacteria"/>
</dbReference>
<evidence type="ECO:0000313" key="6">
    <source>
        <dbReference type="EMBL" id="EJF43997.1"/>
    </source>
</evidence>
<protein>
    <recommendedName>
        <fullName evidence="3">exo-alpha-sialidase</fullName>
        <ecNumber evidence="3">3.2.1.18</ecNumber>
    </recommendedName>
</protein>
<dbReference type="Pfam" id="PF13088">
    <property type="entry name" value="BNR_2"/>
    <property type="match status" value="1"/>
</dbReference>
<reference evidence="6 7" key="1">
    <citation type="submission" date="2012-05" db="EMBL/GenBank/DDBJ databases">
        <authorList>
            <person name="Harkins D.M."/>
            <person name="Madupu R."/>
            <person name="Durkin A.S."/>
            <person name="Torralba M."/>
            <person name="Methe B."/>
            <person name="Sutton G.G."/>
            <person name="Nelson K.E."/>
        </authorList>
    </citation>
    <scope>NUCLEOTIDE SEQUENCE [LARGE SCALE GENOMIC DNA]</scope>
    <source>
        <strain evidence="6 7">F0489</strain>
    </source>
</reference>
<dbReference type="GO" id="GO:0009313">
    <property type="term" value="P:oligosaccharide catabolic process"/>
    <property type="evidence" value="ECO:0007669"/>
    <property type="project" value="TreeGrafter"/>
</dbReference>
<evidence type="ECO:0000256" key="1">
    <source>
        <dbReference type="ARBA" id="ARBA00000427"/>
    </source>
</evidence>
<evidence type="ECO:0000313" key="7">
    <source>
        <dbReference type="Proteomes" id="UP000002941"/>
    </source>
</evidence>
<organism evidence="6 7">
    <name type="scientific">Actinomyces massiliensis F0489</name>
    <dbReference type="NCBI Taxonomy" id="1125718"/>
    <lineage>
        <taxon>Bacteria</taxon>
        <taxon>Bacillati</taxon>
        <taxon>Actinomycetota</taxon>
        <taxon>Actinomycetes</taxon>
        <taxon>Actinomycetales</taxon>
        <taxon>Actinomycetaceae</taxon>
        <taxon>Actinomyces</taxon>
    </lineage>
</organism>
<dbReference type="Proteomes" id="UP000002941">
    <property type="component" value="Unassembled WGS sequence"/>
</dbReference>
<evidence type="ECO:0000256" key="4">
    <source>
        <dbReference type="SAM" id="MobiDB-lite"/>
    </source>
</evidence>
<comment type="caution">
    <text evidence="6">The sequence shown here is derived from an EMBL/GenBank/DDBJ whole genome shotgun (WGS) entry which is preliminary data.</text>
</comment>
<dbReference type="InterPro" id="IPR036278">
    <property type="entry name" value="Sialidase_sf"/>
</dbReference>
<dbReference type="PANTHER" id="PTHR10628:SF30">
    <property type="entry name" value="EXO-ALPHA-SIALIDASE"/>
    <property type="match status" value="1"/>
</dbReference>
<feature type="domain" description="Sialidase" evidence="5">
    <location>
        <begin position="106"/>
        <end position="375"/>
    </location>
</feature>
<dbReference type="GO" id="GO:0005737">
    <property type="term" value="C:cytoplasm"/>
    <property type="evidence" value="ECO:0007669"/>
    <property type="project" value="TreeGrafter"/>
</dbReference>
<proteinExistence type="inferred from homology"/>
<dbReference type="InterPro" id="IPR011040">
    <property type="entry name" value="Sialidase"/>
</dbReference>
<evidence type="ECO:0000256" key="3">
    <source>
        <dbReference type="ARBA" id="ARBA00012733"/>
    </source>
</evidence>
<comment type="catalytic activity">
    <reaction evidence="1">
        <text>Hydrolysis of alpha-(2-&gt;3)-, alpha-(2-&gt;6)-, alpha-(2-&gt;8)- glycosidic linkages of terminal sialic acid residues in oligosaccharides, glycoproteins, glycolipids, colominic acid and synthetic substrates.</text>
        <dbReference type="EC" id="3.2.1.18"/>
    </reaction>
</comment>
<dbReference type="GO" id="GO:0006689">
    <property type="term" value="P:ganglioside catabolic process"/>
    <property type="evidence" value="ECO:0007669"/>
    <property type="project" value="TreeGrafter"/>
</dbReference>
<dbReference type="CDD" id="cd15482">
    <property type="entry name" value="Sialidase_non-viral"/>
    <property type="match status" value="1"/>
</dbReference>
<comment type="similarity">
    <text evidence="2">Belongs to the glycosyl hydrolase 33 family.</text>
</comment>
<dbReference type="GO" id="GO:0004308">
    <property type="term" value="F:exo-alpha-sialidase activity"/>
    <property type="evidence" value="ECO:0007669"/>
    <property type="project" value="UniProtKB-EC"/>
</dbReference>
<dbReference type="GO" id="GO:0016020">
    <property type="term" value="C:membrane"/>
    <property type="evidence" value="ECO:0007669"/>
    <property type="project" value="TreeGrafter"/>
</dbReference>
<feature type="region of interest" description="Disordered" evidence="4">
    <location>
        <begin position="1"/>
        <end position="25"/>
    </location>
</feature>
<name>J0NH02_9ACTO</name>
<dbReference type="PANTHER" id="PTHR10628">
    <property type="entry name" value="SIALIDASE"/>
    <property type="match status" value="1"/>
</dbReference>
<evidence type="ECO:0000259" key="5">
    <source>
        <dbReference type="Pfam" id="PF13088"/>
    </source>
</evidence>
<keyword evidence="7" id="KW-1185">Reference proteome</keyword>
<dbReference type="SUPFAM" id="SSF50939">
    <property type="entry name" value="Sialidases"/>
    <property type="match status" value="1"/>
</dbReference>
<dbReference type="PATRIC" id="fig|1125718.3.peg.1521"/>
<dbReference type="InterPro" id="IPR026856">
    <property type="entry name" value="Sialidase_fam"/>
</dbReference>
<dbReference type="Gene3D" id="2.120.10.10">
    <property type="match status" value="1"/>
</dbReference>
<dbReference type="EC" id="3.2.1.18" evidence="3"/>
<dbReference type="AlphaFoldDB" id="J0NH02"/>
<sequence length="408" mass="41797">MTDAIDQPDVTMTGRLSTRDLPGGSSGSLRVPALVALPDGPLLLVHDHRPRPGAGAWREHGGALPDDLPNPNSLWLRRSDDAGVTWSAPQRLMPTDVGLGGVSDPSVLYDPQTGRLHLFAAAATDVGLFGAHPPSPSAREGLAPEPGTLRLLHAVSADAGITWDWEDLTALLAPTAERPDGVVGFPVSGHGLTLAHGAHAGRLVQPLVTALAPRPDGTRPVRATALLSDDAGATWFLGRDVPAPEGTGAASLAGGAATTGVDEWALAELPAGSGAQGGLLLSARDGGYGGRRLTAQSHDGAMTWTTPHSEETLPDPGCNGSLVVLPGGAVVCSHVGDHRSRCAGRLSVLPAGASEWRDLAVLTGADEPFGYSDAAVIPRSQGTGARVVVVAEQPQEPDTTLACFVVET</sequence>
<dbReference type="OrthoDB" id="7294637at2"/>
<evidence type="ECO:0000256" key="2">
    <source>
        <dbReference type="ARBA" id="ARBA00009348"/>
    </source>
</evidence>